<feature type="region of interest" description="Disordered" evidence="1">
    <location>
        <begin position="239"/>
        <end position="270"/>
    </location>
</feature>
<feature type="compositionally biased region" description="Basic and acidic residues" evidence="1">
    <location>
        <begin position="241"/>
        <end position="255"/>
    </location>
</feature>
<evidence type="ECO:0000256" key="1">
    <source>
        <dbReference type="SAM" id="MobiDB-lite"/>
    </source>
</evidence>
<feature type="compositionally biased region" description="Low complexity" evidence="1">
    <location>
        <begin position="257"/>
        <end position="270"/>
    </location>
</feature>
<feature type="compositionally biased region" description="Low complexity" evidence="1">
    <location>
        <begin position="42"/>
        <end position="61"/>
    </location>
</feature>
<gene>
    <name evidence="2" type="ORF">TSPGSL018_23754</name>
</gene>
<dbReference type="EMBL" id="GBEZ01024728">
    <property type="protein sequence ID" value="JAC62290.1"/>
    <property type="molecule type" value="Transcribed_RNA"/>
</dbReference>
<feature type="region of interest" description="Disordered" evidence="1">
    <location>
        <begin position="103"/>
        <end position="144"/>
    </location>
</feature>
<proteinExistence type="predicted"/>
<sequence>MASPVEADTTVGAEEEGCDEGEGDTGSLGQYSSNKSGGSLGSSGAQAAPPAEAPAESSEGLPSRHESQAERTVELQREDETSNRDLELCKQKLSDAEALISSLQERQREADEAAAAQKRALDEEQQKSKALGRELEETKEASASLQKRLADRVAKAEGDLRTREARVAELEQRTKGLQARSNMADALQRQVQDLRRQLKEADERSERDYAYSSAVRHSARILPEKETAAWLARGSALASAEPKRRSCGSERRATEWRAGALGAARARGPG</sequence>
<name>A0A061QV04_9CHLO</name>
<feature type="region of interest" description="Disordered" evidence="1">
    <location>
        <begin position="1"/>
        <end position="88"/>
    </location>
</feature>
<protein>
    <submittedName>
        <fullName evidence="2">Uncharacterized protein</fullName>
    </submittedName>
</protein>
<reference evidence="2" key="1">
    <citation type="submission" date="2014-05" db="EMBL/GenBank/DDBJ databases">
        <title>The transcriptome of the halophilic microalga Tetraselmis sp. GSL018 isolated from the Great Salt Lake, Utah.</title>
        <authorList>
            <person name="Jinkerson R.E."/>
            <person name="D'Adamo S."/>
            <person name="Posewitz M.C."/>
        </authorList>
    </citation>
    <scope>NUCLEOTIDE SEQUENCE</scope>
    <source>
        <strain evidence="2">GSL018</strain>
    </source>
</reference>
<feature type="compositionally biased region" description="Basic and acidic residues" evidence="1">
    <location>
        <begin position="62"/>
        <end position="88"/>
    </location>
</feature>
<evidence type="ECO:0000313" key="2">
    <source>
        <dbReference type="EMBL" id="JAC62290.1"/>
    </source>
</evidence>
<feature type="compositionally biased region" description="Acidic residues" evidence="1">
    <location>
        <begin position="13"/>
        <end position="23"/>
    </location>
</feature>
<accession>A0A061QV04</accession>
<organism evidence="2">
    <name type="scientific">Tetraselmis sp. GSL018</name>
    <dbReference type="NCBI Taxonomy" id="582737"/>
    <lineage>
        <taxon>Eukaryota</taxon>
        <taxon>Viridiplantae</taxon>
        <taxon>Chlorophyta</taxon>
        <taxon>core chlorophytes</taxon>
        <taxon>Chlorodendrophyceae</taxon>
        <taxon>Chlorodendrales</taxon>
        <taxon>Chlorodendraceae</taxon>
        <taxon>Tetraselmis</taxon>
    </lineage>
</organism>
<dbReference type="AlphaFoldDB" id="A0A061QV04"/>
<feature type="compositionally biased region" description="Basic and acidic residues" evidence="1">
    <location>
        <begin position="119"/>
        <end position="140"/>
    </location>
</feature>